<comment type="caution">
    <text evidence="1">The sequence shown here is derived from an EMBL/GenBank/DDBJ whole genome shotgun (WGS) entry which is preliminary data.</text>
</comment>
<dbReference type="Proteomes" id="UP001154282">
    <property type="component" value="Unassembled WGS sequence"/>
</dbReference>
<sequence>MRRNPVWVVTFEGNGWSSWGWWEAHQKDQKSHESALMVWSSHPKSLPPPVESAFVVETALEPSLPGPLPSGDGVPSWRVFLPAGDPLSLVEEERQYFWVIFFSGTADNHHQSSLEGLITLSKESKKERVEGRAQYLADDSDRTAAAGGEFLSLLLQKIQGTESYTKESDPTLANRAQQNRKISRKSLLAHPTQLLPQPPTLNVDAATPADQLRTGDIGDGICKKFRRFSTALQYAAVFLPEGIILTIKFTTSFVFAKTFRFNK</sequence>
<proteinExistence type="predicted"/>
<gene>
    <name evidence="1" type="ORF">LITE_LOCUS40121</name>
</gene>
<evidence type="ECO:0000313" key="1">
    <source>
        <dbReference type="EMBL" id="CAI0474629.1"/>
    </source>
</evidence>
<evidence type="ECO:0000313" key="2">
    <source>
        <dbReference type="Proteomes" id="UP001154282"/>
    </source>
</evidence>
<protein>
    <submittedName>
        <fullName evidence="1">Uncharacterized protein</fullName>
    </submittedName>
</protein>
<keyword evidence="2" id="KW-1185">Reference proteome</keyword>
<dbReference type="EMBL" id="CAMGYJ010000009">
    <property type="protein sequence ID" value="CAI0474629.1"/>
    <property type="molecule type" value="Genomic_DNA"/>
</dbReference>
<dbReference type="AlphaFoldDB" id="A0AAV0PU40"/>
<name>A0AAV0PU40_9ROSI</name>
<organism evidence="1 2">
    <name type="scientific">Linum tenue</name>
    <dbReference type="NCBI Taxonomy" id="586396"/>
    <lineage>
        <taxon>Eukaryota</taxon>
        <taxon>Viridiplantae</taxon>
        <taxon>Streptophyta</taxon>
        <taxon>Embryophyta</taxon>
        <taxon>Tracheophyta</taxon>
        <taxon>Spermatophyta</taxon>
        <taxon>Magnoliopsida</taxon>
        <taxon>eudicotyledons</taxon>
        <taxon>Gunneridae</taxon>
        <taxon>Pentapetalae</taxon>
        <taxon>rosids</taxon>
        <taxon>fabids</taxon>
        <taxon>Malpighiales</taxon>
        <taxon>Linaceae</taxon>
        <taxon>Linum</taxon>
    </lineage>
</organism>
<accession>A0AAV0PU40</accession>
<reference evidence="1" key="1">
    <citation type="submission" date="2022-08" db="EMBL/GenBank/DDBJ databases">
        <authorList>
            <person name="Gutierrez-Valencia J."/>
        </authorList>
    </citation>
    <scope>NUCLEOTIDE SEQUENCE</scope>
</reference>